<gene>
    <name evidence="5" type="ORF">HYG82_08630</name>
</gene>
<evidence type="ECO:0000259" key="4">
    <source>
        <dbReference type="PROSITE" id="PS51462"/>
    </source>
</evidence>
<evidence type="ECO:0000256" key="2">
    <source>
        <dbReference type="ARBA" id="ARBA00022801"/>
    </source>
</evidence>
<dbReference type="RefSeq" id="WP_179260646.1">
    <property type="nucleotide sequence ID" value="NZ_CP058601.1"/>
</dbReference>
<protein>
    <submittedName>
        <fullName evidence="5">NUDIX domain-containing protein</fullName>
    </submittedName>
</protein>
<dbReference type="PROSITE" id="PS51462">
    <property type="entry name" value="NUDIX"/>
    <property type="match status" value="1"/>
</dbReference>
<dbReference type="GO" id="GO:0016787">
    <property type="term" value="F:hydrolase activity"/>
    <property type="evidence" value="ECO:0007669"/>
    <property type="project" value="UniProtKB-KW"/>
</dbReference>
<dbReference type="AlphaFoldDB" id="A0A7D5GK34"/>
<dbReference type="KEGG" id="haly:HYG82_08630"/>
<dbReference type="PANTHER" id="PTHR43046">
    <property type="entry name" value="GDP-MANNOSE MANNOSYL HYDROLASE"/>
    <property type="match status" value="1"/>
</dbReference>
<dbReference type="GeneID" id="56033351"/>
<evidence type="ECO:0000256" key="1">
    <source>
        <dbReference type="ARBA" id="ARBA00001946"/>
    </source>
</evidence>
<keyword evidence="2" id="KW-0378">Hydrolase</keyword>
<keyword evidence="6" id="KW-1185">Reference proteome</keyword>
<dbReference type="InterPro" id="IPR015797">
    <property type="entry name" value="NUDIX_hydrolase-like_dom_sf"/>
</dbReference>
<feature type="domain" description="Nudix hydrolase" evidence="4">
    <location>
        <begin position="20"/>
        <end position="154"/>
    </location>
</feature>
<evidence type="ECO:0000313" key="6">
    <source>
        <dbReference type="Proteomes" id="UP000509241"/>
    </source>
</evidence>
<keyword evidence="3" id="KW-0460">Magnesium</keyword>
<reference evidence="5 6" key="1">
    <citation type="submission" date="2020-07" db="EMBL/GenBank/DDBJ databases">
        <authorList>
            <person name="Cui H."/>
        </authorList>
    </citation>
    <scope>NUCLEOTIDE SEQUENCE [LARGE SCALE GENOMIC DNA]</scope>
    <source>
        <strain evidence="5 6">YPL8</strain>
    </source>
</reference>
<dbReference type="EMBL" id="CP058601">
    <property type="protein sequence ID" value="QLG48910.1"/>
    <property type="molecule type" value="Genomic_DNA"/>
</dbReference>
<accession>A0A7D5GK34</accession>
<proteinExistence type="predicted"/>
<evidence type="ECO:0000256" key="3">
    <source>
        <dbReference type="ARBA" id="ARBA00022842"/>
    </source>
</evidence>
<dbReference type="PANTHER" id="PTHR43046:SF12">
    <property type="entry name" value="GDP-MANNOSE MANNOSYL HYDROLASE"/>
    <property type="match status" value="1"/>
</dbReference>
<dbReference type="Pfam" id="PF00293">
    <property type="entry name" value="NUDIX"/>
    <property type="match status" value="1"/>
</dbReference>
<dbReference type="OrthoDB" id="40462at2157"/>
<dbReference type="InterPro" id="IPR000086">
    <property type="entry name" value="NUDIX_hydrolase_dom"/>
</dbReference>
<dbReference type="Proteomes" id="UP000509241">
    <property type="component" value="Chromosome"/>
</dbReference>
<organism evidence="5 6">
    <name type="scientific">Natrinema halophilum</name>
    <dbReference type="NCBI Taxonomy" id="1699371"/>
    <lineage>
        <taxon>Archaea</taxon>
        <taxon>Methanobacteriati</taxon>
        <taxon>Methanobacteriota</taxon>
        <taxon>Stenosarchaea group</taxon>
        <taxon>Halobacteria</taxon>
        <taxon>Halobacteriales</taxon>
        <taxon>Natrialbaceae</taxon>
        <taxon>Natrinema</taxon>
    </lineage>
</organism>
<comment type="cofactor">
    <cofactor evidence="1">
        <name>Mg(2+)</name>
        <dbReference type="ChEBI" id="CHEBI:18420"/>
    </cofactor>
</comment>
<dbReference type="Gene3D" id="3.90.79.10">
    <property type="entry name" value="Nucleoside Triphosphate Pyrophosphohydrolase"/>
    <property type="match status" value="1"/>
</dbReference>
<dbReference type="SUPFAM" id="SSF55811">
    <property type="entry name" value="Nudix"/>
    <property type="match status" value="1"/>
</dbReference>
<sequence length="154" mass="17945">MEIHDEYVPDNTFCTFLETMPQVCVEVVVSTDQGILLVKRAIEPAKGEWFWPGSRLYKGESLREAGHRVAREELQLEIDIIEQLGVHEHFWDTSDATGAPSRHTVNIVFLVRPQYPNKEIDLDDQHSDARFVTEATDSYHDYVREYFDRHSLPR</sequence>
<evidence type="ECO:0000313" key="5">
    <source>
        <dbReference type="EMBL" id="QLG48910.1"/>
    </source>
</evidence>
<name>A0A7D5GK34_9EURY</name>